<dbReference type="Proteomes" id="UP001333996">
    <property type="component" value="Unassembled WGS sequence"/>
</dbReference>
<organism evidence="1 2">
    <name type="scientific">Streptomyces chiangmaiensis</name>
    <dbReference type="NCBI Taxonomy" id="766497"/>
    <lineage>
        <taxon>Bacteria</taxon>
        <taxon>Bacillati</taxon>
        <taxon>Actinomycetota</taxon>
        <taxon>Actinomycetes</taxon>
        <taxon>Kitasatosporales</taxon>
        <taxon>Streptomycetaceae</taxon>
        <taxon>Streptomyces</taxon>
    </lineage>
</organism>
<reference evidence="1" key="1">
    <citation type="submission" date="2024-01" db="EMBL/GenBank/DDBJ databases">
        <title>First draft genome sequence data of TA4-1, the type strain of Gram-positive actinobacterium Streptomyces chiangmaiensis.</title>
        <authorList>
            <person name="Yasawong M."/>
            <person name="Nantapong N."/>
        </authorList>
    </citation>
    <scope>NUCLEOTIDE SEQUENCE</scope>
    <source>
        <strain evidence="1">TA4-1</strain>
    </source>
</reference>
<evidence type="ECO:0000313" key="2">
    <source>
        <dbReference type="Proteomes" id="UP001333996"/>
    </source>
</evidence>
<sequence>MSAPDRHRINRSGDRPDAVLLCALRGGRAPRPRQEKRLWSDPLRVAAAVCVAAHMLSYGRSTTRIAESIADLRMVDHRHAPWRMDVMEWAYGPALRPSPYIDDLVRLQVIIPSSRCL</sequence>
<dbReference type="EMBL" id="JAYWVC010000112">
    <property type="protein sequence ID" value="MED7825537.1"/>
    <property type="molecule type" value="Genomic_DNA"/>
</dbReference>
<dbReference type="RefSeq" id="WP_329509947.1">
    <property type="nucleotide sequence ID" value="NZ_BAAAYZ010000132.1"/>
</dbReference>
<evidence type="ECO:0008006" key="3">
    <source>
        <dbReference type="Google" id="ProtNLM"/>
    </source>
</evidence>
<protein>
    <recommendedName>
        <fullName evidence="3">Transposase</fullName>
    </recommendedName>
</protein>
<accession>A0ABU7FN67</accession>
<gene>
    <name evidence="1" type="ORF">VXC91_27050</name>
</gene>
<comment type="caution">
    <text evidence="1">The sequence shown here is derived from an EMBL/GenBank/DDBJ whole genome shotgun (WGS) entry which is preliminary data.</text>
</comment>
<evidence type="ECO:0000313" key="1">
    <source>
        <dbReference type="EMBL" id="MED7825537.1"/>
    </source>
</evidence>
<keyword evidence="2" id="KW-1185">Reference proteome</keyword>
<name>A0ABU7FN67_9ACTN</name>
<proteinExistence type="predicted"/>